<sequence>MLNILAAFPQLLEQQSSSFRRLKSLELEVLPNKNYLLALPGELLAYFLQGSPSAQIKIIDPGDKCRNC</sequence>
<organism evidence="1 2">
    <name type="scientific">Turnera subulata</name>
    <dbReference type="NCBI Taxonomy" id="218843"/>
    <lineage>
        <taxon>Eukaryota</taxon>
        <taxon>Viridiplantae</taxon>
        <taxon>Streptophyta</taxon>
        <taxon>Embryophyta</taxon>
        <taxon>Tracheophyta</taxon>
        <taxon>Spermatophyta</taxon>
        <taxon>Magnoliopsida</taxon>
        <taxon>eudicotyledons</taxon>
        <taxon>Gunneridae</taxon>
        <taxon>Pentapetalae</taxon>
        <taxon>rosids</taxon>
        <taxon>fabids</taxon>
        <taxon>Malpighiales</taxon>
        <taxon>Passifloraceae</taxon>
        <taxon>Turnera</taxon>
    </lineage>
</organism>
<name>A0A9Q0JJ50_9ROSI</name>
<reference evidence="1" key="2">
    <citation type="journal article" date="2023" name="Plants (Basel)">
        <title>Annotation of the Turnera subulata (Passifloraceae) Draft Genome Reveals the S-Locus Evolved after the Divergence of Turneroideae from Passifloroideae in a Stepwise Manner.</title>
        <authorList>
            <person name="Henning P.M."/>
            <person name="Roalson E.H."/>
            <person name="Mir W."/>
            <person name="McCubbin A.G."/>
            <person name="Shore J.S."/>
        </authorList>
    </citation>
    <scope>NUCLEOTIDE SEQUENCE</scope>
    <source>
        <strain evidence="1">F60SS</strain>
    </source>
</reference>
<comment type="caution">
    <text evidence="1">The sequence shown here is derived from an EMBL/GenBank/DDBJ whole genome shotgun (WGS) entry which is preliminary data.</text>
</comment>
<evidence type="ECO:0000313" key="1">
    <source>
        <dbReference type="EMBL" id="KAJ4843584.1"/>
    </source>
</evidence>
<protein>
    <submittedName>
        <fullName evidence="1">Uncharacterized protein</fullName>
    </submittedName>
</protein>
<accession>A0A9Q0JJ50</accession>
<reference evidence="1" key="1">
    <citation type="submission" date="2022-02" db="EMBL/GenBank/DDBJ databases">
        <authorList>
            <person name="Henning P.M."/>
            <person name="McCubbin A.G."/>
            <person name="Shore J.S."/>
        </authorList>
    </citation>
    <scope>NUCLEOTIDE SEQUENCE</scope>
    <source>
        <strain evidence="1">F60SS</strain>
        <tissue evidence="1">Leaves</tissue>
    </source>
</reference>
<dbReference type="AlphaFoldDB" id="A0A9Q0JJ50"/>
<dbReference type="Proteomes" id="UP001141552">
    <property type="component" value="Unassembled WGS sequence"/>
</dbReference>
<gene>
    <name evidence="1" type="ORF">Tsubulata_040737</name>
</gene>
<dbReference type="EMBL" id="JAKUCV010002201">
    <property type="protein sequence ID" value="KAJ4843584.1"/>
    <property type="molecule type" value="Genomic_DNA"/>
</dbReference>
<proteinExistence type="predicted"/>
<keyword evidence="2" id="KW-1185">Reference proteome</keyword>
<evidence type="ECO:0000313" key="2">
    <source>
        <dbReference type="Proteomes" id="UP001141552"/>
    </source>
</evidence>